<evidence type="ECO:0000313" key="2">
    <source>
        <dbReference type="Proteomes" id="UP000284605"/>
    </source>
</evidence>
<evidence type="ECO:0000313" key="1">
    <source>
        <dbReference type="EMBL" id="RJF88129.1"/>
    </source>
</evidence>
<dbReference type="GO" id="GO:0009372">
    <property type="term" value="P:quorum sensing"/>
    <property type="evidence" value="ECO:0007669"/>
    <property type="project" value="InterPro"/>
</dbReference>
<dbReference type="Proteomes" id="UP000284605">
    <property type="component" value="Unassembled WGS sequence"/>
</dbReference>
<dbReference type="AlphaFoldDB" id="A0A418WDU9"/>
<dbReference type="Gene3D" id="3.30.2310.40">
    <property type="match status" value="1"/>
</dbReference>
<dbReference type="EMBL" id="QYUK01000011">
    <property type="protein sequence ID" value="RJF88129.1"/>
    <property type="molecule type" value="Genomic_DNA"/>
</dbReference>
<dbReference type="Pfam" id="PF15723">
    <property type="entry name" value="MqsR_toxin"/>
    <property type="match status" value="1"/>
</dbReference>
<sequence>MAEKRKSTHSLAAFKAAVVAGKVEMTTAAVKGGLDISFDTAAISGVLGKLTAKHFFKSVNTFNDPKRWMDVYHFQNSIELTIYIKFVDENDPATTTEFVLTSFKEK</sequence>
<dbReference type="OrthoDB" id="1666895at2"/>
<accession>A0A418WDU9</accession>
<reference evidence="1 2" key="1">
    <citation type="submission" date="2018-09" db="EMBL/GenBank/DDBJ databases">
        <authorList>
            <person name="Zhu H."/>
        </authorList>
    </citation>
    <scope>NUCLEOTIDE SEQUENCE [LARGE SCALE GENOMIC DNA]</scope>
    <source>
        <strain evidence="1 2">K1W22B-8</strain>
    </source>
</reference>
<evidence type="ECO:0008006" key="3">
    <source>
        <dbReference type="Google" id="ProtNLM"/>
    </source>
</evidence>
<protein>
    <recommendedName>
        <fullName evidence="3">Type II toxin-antitoxin system MqsR family toxin</fullName>
    </recommendedName>
</protein>
<dbReference type="InterPro" id="IPR038493">
    <property type="entry name" value="MqsR_sf"/>
</dbReference>
<dbReference type="GO" id="GO:0044010">
    <property type="term" value="P:single-species biofilm formation"/>
    <property type="evidence" value="ECO:0007669"/>
    <property type="project" value="InterPro"/>
</dbReference>
<dbReference type="InterPro" id="IPR031451">
    <property type="entry name" value="MqsR_toxin"/>
</dbReference>
<keyword evidence="2" id="KW-1185">Reference proteome</keyword>
<comment type="caution">
    <text evidence="1">The sequence shown here is derived from an EMBL/GenBank/DDBJ whole genome shotgun (WGS) entry which is preliminary data.</text>
</comment>
<name>A0A418WDU9_9PROT</name>
<organism evidence="1 2">
    <name type="scientific">Oleomonas cavernae</name>
    <dbReference type="NCBI Taxonomy" id="2320859"/>
    <lineage>
        <taxon>Bacteria</taxon>
        <taxon>Pseudomonadati</taxon>
        <taxon>Pseudomonadota</taxon>
        <taxon>Alphaproteobacteria</taxon>
        <taxon>Acetobacterales</taxon>
        <taxon>Acetobacteraceae</taxon>
        <taxon>Oleomonas</taxon>
    </lineage>
</organism>
<proteinExistence type="predicted"/>
<dbReference type="GO" id="GO:0017148">
    <property type="term" value="P:negative regulation of translation"/>
    <property type="evidence" value="ECO:0007669"/>
    <property type="project" value="InterPro"/>
</dbReference>
<dbReference type="RefSeq" id="WP_119778765.1">
    <property type="nucleotide sequence ID" value="NZ_QYUK01000011.1"/>
</dbReference>
<gene>
    <name evidence="1" type="ORF">D3874_14800</name>
</gene>